<evidence type="ECO:0000259" key="4">
    <source>
        <dbReference type="Pfam" id="PF00501"/>
    </source>
</evidence>
<feature type="region of interest" description="Disordered" evidence="3">
    <location>
        <begin position="331"/>
        <end position="350"/>
    </location>
</feature>
<dbReference type="STRING" id="28092.WM40_27150"/>
<dbReference type="InterPro" id="IPR042099">
    <property type="entry name" value="ANL_N_sf"/>
</dbReference>
<gene>
    <name evidence="5" type="ORF">WM40_27150</name>
</gene>
<proteinExistence type="predicted"/>
<dbReference type="FunFam" id="3.40.50.980:FF:000002">
    <property type="entry name" value="Enterobactin synthetase component F"/>
    <property type="match status" value="1"/>
</dbReference>
<evidence type="ECO:0000313" key="6">
    <source>
        <dbReference type="Proteomes" id="UP000033618"/>
    </source>
</evidence>
<dbReference type="InterPro" id="IPR045851">
    <property type="entry name" value="AMP-bd_C_sf"/>
</dbReference>
<evidence type="ECO:0000256" key="3">
    <source>
        <dbReference type="SAM" id="MobiDB-lite"/>
    </source>
</evidence>
<dbReference type="Pfam" id="PF00501">
    <property type="entry name" value="AMP-binding"/>
    <property type="match status" value="1"/>
</dbReference>
<sequence>IDAPVHPAQLAYVIYTSGSTGEPKGVGVTHGNVSSLFEATSGGFAFDENDVWTLFHSYAFDFSVWEIFGALVHGGRLVVVPHWTAREPSALHALLRGQGVTVLNQTPSAFAQLTREDRENTLDSLRVVIFGGERLDAGSIVEWAQRASARGVRPLLVNMYGITETTVHVTWRVLDDALLRASARSGRSVIGEALPGWEARLCDAEGNVVPEGGQGEILVGGAGVTRGYIGRPSLTALRYVPNEAGAPGSRAYRSGDLGRAQRFEAGEPGGGADARSAGGEMGSSESAGLLLCYVGRNDDQVKIRGYRIELGEIQAALQAHPSVREAAIIVSEGRTSADGTPPGSAEDGAA</sequence>
<feature type="non-terminal residue" evidence="5">
    <location>
        <position position="1"/>
    </location>
</feature>
<comment type="cofactor">
    <cofactor evidence="1">
        <name>pantetheine 4'-phosphate</name>
        <dbReference type="ChEBI" id="CHEBI:47942"/>
    </cofactor>
</comment>
<dbReference type="PANTHER" id="PTHR45527:SF14">
    <property type="entry name" value="PLIPASTATIN SYNTHASE SUBUNIT B"/>
    <property type="match status" value="1"/>
</dbReference>
<dbReference type="SUPFAM" id="SSF56801">
    <property type="entry name" value="Acetyl-CoA synthetase-like"/>
    <property type="match status" value="1"/>
</dbReference>
<keyword evidence="2" id="KW-0596">Phosphopantetheine</keyword>
<dbReference type="PANTHER" id="PTHR45527">
    <property type="entry name" value="NONRIBOSOMAL PEPTIDE SYNTHETASE"/>
    <property type="match status" value="1"/>
</dbReference>
<dbReference type="InterPro" id="IPR000873">
    <property type="entry name" value="AMP-dep_synth/lig_dom"/>
</dbReference>
<dbReference type="Proteomes" id="UP000033618">
    <property type="component" value="Unassembled WGS sequence"/>
</dbReference>
<accession>A0A0F5JSL6</accession>
<dbReference type="Gene3D" id="3.40.50.12780">
    <property type="entry name" value="N-terminal domain of ligase-like"/>
    <property type="match status" value="1"/>
</dbReference>
<evidence type="ECO:0000256" key="2">
    <source>
        <dbReference type="ARBA" id="ARBA00022450"/>
    </source>
</evidence>
<protein>
    <recommendedName>
        <fullName evidence="4">AMP-dependent synthetase/ligase domain-containing protein</fullName>
    </recommendedName>
</protein>
<evidence type="ECO:0000313" key="5">
    <source>
        <dbReference type="EMBL" id="KKB60793.1"/>
    </source>
</evidence>
<reference evidence="5 6" key="1">
    <citation type="submission" date="2015-03" db="EMBL/GenBank/DDBJ databases">
        <title>Draft Genome Sequence of Burkholderia andropogonis type strain ICMP2807, isolated from Sorghum bicolor.</title>
        <authorList>
            <person name="Lopes-Santos L."/>
            <person name="Castro D.B."/>
            <person name="Ottoboni L.M."/>
            <person name="Park D."/>
            <person name="Weirc B.S."/>
            <person name="Destefano S.A."/>
        </authorList>
    </citation>
    <scope>NUCLEOTIDE SEQUENCE [LARGE SCALE GENOMIC DNA]</scope>
    <source>
        <strain evidence="5 6">ICMP2807</strain>
    </source>
</reference>
<dbReference type="AlphaFoldDB" id="A0A0F5JSL6"/>
<evidence type="ECO:0000256" key="1">
    <source>
        <dbReference type="ARBA" id="ARBA00001957"/>
    </source>
</evidence>
<dbReference type="InterPro" id="IPR020845">
    <property type="entry name" value="AMP-binding_CS"/>
</dbReference>
<keyword evidence="6" id="KW-1185">Reference proteome</keyword>
<organism evidence="5 6">
    <name type="scientific">Robbsia andropogonis</name>
    <dbReference type="NCBI Taxonomy" id="28092"/>
    <lineage>
        <taxon>Bacteria</taxon>
        <taxon>Pseudomonadati</taxon>
        <taxon>Pseudomonadota</taxon>
        <taxon>Betaproteobacteria</taxon>
        <taxon>Burkholderiales</taxon>
        <taxon>Burkholderiaceae</taxon>
        <taxon>Robbsia</taxon>
    </lineage>
</organism>
<dbReference type="GO" id="GO:0005829">
    <property type="term" value="C:cytosol"/>
    <property type="evidence" value="ECO:0007669"/>
    <property type="project" value="TreeGrafter"/>
</dbReference>
<feature type="domain" description="AMP-dependent synthetase/ligase" evidence="4">
    <location>
        <begin position="3"/>
        <end position="228"/>
    </location>
</feature>
<feature type="region of interest" description="Disordered" evidence="3">
    <location>
        <begin position="261"/>
        <end position="280"/>
    </location>
</feature>
<dbReference type="GO" id="GO:0043041">
    <property type="term" value="P:amino acid activation for nonribosomal peptide biosynthetic process"/>
    <property type="evidence" value="ECO:0007669"/>
    <property type="project" value="TreeGrafter"/>
</dbReference>
<dbReference type="PROSITE" id="PS00455">
    <property type="entry name" value="AMP_BINDING"/>
    <property type="match status" value="1"/>
</dbReference>
<dbReference type="OrthoDB" id="6297021at2"/>
<feature type="non-terminal residue" evidence="5">
    <location>
        <position position="350"/>
    </location>
</feature>
<name>A0A0F5JSL6_9BURK</name>
<dbReference type="RefSeq" id="WP_046154658.1">
    <property type="nucleotide sequence ID" value="NZ_LAQU01000204.1"/>
</dbReference>
<dbReference type="GO" id="GO:0044550">
    <property type="term" value="P:secondary metabolite biosynthetic process"/>
    <property type="evidence" value="ECO:0007669"/>
    <property type="project" value="TreeGrafter"/>
</dbReference>
<dbReference type="EMBL" id="LAQU01000204">
    <property type="protein sequence ID" value="KKB60793.1"/>
    <property type="molecule type" value="Genomic_DNA"/>
</dbReference>
<comment type="caution">
    <text evidence="5">The sequence shown here is derived from an EMBL/GenBank/DDBJ whole genome shotgun (WGS) entry which is preliminary data.</text>
</comment>
<dbReference type="Gene3D" id="3.30.300.30">
    <property type="match status" value="1"/>
</dbReference>
<dbReference type="GO" id="GO:0031177">
    <property type="term" value="F:phosphopantetheine binding"/>
    <property type="evidence" value="ECO:0007669"/>
    <property type="project" value="TreeGrafter"/>
</dbReference>